<dbReference type="SUPFAM" id="SSF53474">
    <property type="entry name" value="alpha/beta-Hydrolases"/>
    <property type="match status" value="1"/>
</dbReference>
<dbReference type="InterPro" id="IPR023214">
    <property type="entry name" value="HAD_sf"/>
</dbReference>
<dbReference type="KEGG" id="tad:TRIADDRAFT_60079"/>
<dbReference type="EMBL" id="DS985253">
    <property type="protein sequence ID" value="EDV21441.1"/>
    <property type="molecule type" value="Genomic_DNA"/>
</dbReference>
<dbReference type="Gene3D" id="3.40.50.1820">
    <property type="entry name" value="alpha/beta hydrolase"/>
    <property type="match status" value="1"/>
</dbReference>
<dbReference type="GO" id="GO:0042632">
    <property type="term" value="P:cholesterol homeostasis"/>
    <property type="evidence" value="ECO:0000318"/>
    <property type="project" value="GO_Central"/>
</dbReference>
<dbReference type="eggNOG" id="KOG4178">
    <property type="taxonomic scope" value="Eukaryota"/>
</dbReference>
<dbReference type="Gene3D" id="3.40.50.1000">
    <property type="entry name" value="HAD superfamily/HAD-like"/>
    <property type="match status" value="1"/>
</dbReference>
<dbReference type="GeneID" id="6757254"/>
<keyword evidence="3" id="KW-1185">Reference proteome</keyword>
<dbReference type="eggNOG" id="KOG3085">
    <property type="taxonomic scope" value="Eukaryota"/>
</dbReference>
<feature type="domain" description="AB hydrolase-1" evidence="1">
    <location>
        <begin position="285"/>
        <end position="492"/>
    </location>
</feature>
<gene>
    <name evidence="2" type="ORF">TRIADDRAFT_60079</name>
</gene>
<dbReference type="InterPro" id="IPR041492">
    <property type="entry name" value="HAD_2"/>
</dbReference>
<dbReference type="SUPFAM" id="SSF56784">
    <property type="entry name" value="HAD-like"/>
    <property type="match status" value="1"/>
</dbReference>
<dbReference type="HOGENOM" id="CLU_036085_1_1_1"/>
<dbReference type="PRINTS" id="PR00413">
    <property type="entry name" value="HADHALOGNASE"/>
</dbReference>
<dbReference type="InterPro" id="IPR029058">
    <property type="entry name" value="AB_hydrolase_fold"/>
</dbReference>
<proteinExistence type="predicted"/>
<dbReference type="InterPro" id="IPR000073">
    <property type="entry name" value="AB_hydrolase_1"/>
</dbReference>
<dbReference type="Proteomes" id="UP000009022">
    <property type="component" value="Unassembled WGS sequence"/>
</dbReference>
<protein>
    <recommendedName>
        <fullName evidence="1">AB hydrolase-1 domain-containing protein</fullName>
    </recommendedName>
</protein>
<name>B3S788_TRIAD</name>
<dbReference type="OMA" id="ANTWIND"/>
<dbReference type="GO" id="GO:0004301">
    <property type="term" value="F:epoxide hydrolase activity"/>
    <property type="evidence" value="ECO:0007669"/>
    <property type="project" value="UniProtKB-ARBA"/>
</dbReference>
<dbReference type="Pfam" id="PF00561">
    <property type="entry name" value="Abhydrolase_1"/>
    <property type="match status" value="1"/>
</dbReference>
<dbReference type="RefSeq" id="XP_002116041.1">
    <property type="nucleotide sequence ID" value="XM_002116005.1"/>
</dbReference>
<dbReference type="InterPro" id="IPR036412">
    <property type="entry name" value="HAD-like_sf"/>
</dbReference>
<dbReference type="AlphaFoldDB" id="B3S788"/>
<dbReference type="Pfam" id="PF13419">
    <property type="entry name" value="HAD_2"/>
    <property type="match status" value="1"/>
</dbReference>
<organism evidence="2 3">
    <name type="scientific">Trichoplax adhaerens</name>
    <name type="common">Trichoplax reptans</name>
    <dbReference type="NCBI Taxonomy" id="10228"/>
    <lineage>
        <taxon>Eukaryota</taxon>
        <taxon>Metazoa</taxon>
        <taxon>Placozoa</taxon>
        <taxon>Uniplacotomia</taxon>
        <taxon>Trichoplacea</taxon>
        <taxon>Trichoplacidae</taxon>
        <taxon>Trichoplax</taxon>
    </lineage>
</organism>
<dbReference type="GO" id="GO:0042577">
    <property type="term" value="F:lipid phosphatase activity"/>
    <property type="evidence" value="ECO:0000318"/>
    <property type="project" value="GO_Central"/>
</dbReference>
<dbReference type="STRING" id="10228.B3S788"/>
<dbReference type="InParanoid" id="B3S788"/>
<accession>B3S788</accession>
<reference evidence="2 3" key="1">
    <citation type="journal article" date="2008" name="Nature">
        <title>The Trichoplax genome and the nature of placozoans.</title>
        <authorList>
            <person name="Srivastava M."/>
            <person name="Begovic E."/>
            <person name="Chapman J."/>
            <person name="Putnam N.H."/>
            <person name="Hellsten U."/>
            <person name="Kawashima T."/>
            <person name="Kuo A."/>
            <person name="Mitros T."/>
            <person name="Salamov A."/>
            <person name="Carpenter M.L."/>
            <person name="Signorovitch A.Y."/>
            <person name="Moreno M.A."/>
            <person name="Kamm K."/>
            <person name="Grimwood J."/>
            <person name="Schmutz J."/>
            <person name="Shapiro H."/>
            <person name="Grigoriev I.V."/>
            <person name="Buss L.W."/>
            <person name="Schierwater B."/>
            <person name="Dellaporta S.L."/>
            <person name="Rokhsar D.S."/>
        </authorList>
    </citation>
    <scope>NUCLEOTIDE SEQUENCE [LARGE SCALE GENOMIC DNA]</scope>
    <source>
        <strain evidence="2 3">Grell-BS-1999</strain>
    </source>
</reference>
<dbReference type="Gene3D" id="1.10.150.240">
    <property type="entry name" value="Putative phosphatase, domain 2"/>
    <property type="match status" value="1"/>
</dbReference>
<evidence type="ECO:0000259" key="1">
    <source>
        <dbReference type="Pfam" id="PF00561"/>
    </source>
</evidence>
<dbReference type="GO" id="GO:0000287">
    <property type="term" value="F:magnesium ion binding"/>
    <property type="evidence" value="ECO:0000318"/>
    <property type="project" value="GO_Central"/>
</dbReference>
<dbReference type="InterPro" id="IPR006439">
    <property type="entry name" value="HAD-SF_hydro_IA"/>
</dbReference>
<dbReference type="PhylomeDB" id="B3S788"/>
<evidence type="ECO:0000313" key="3">
    <source>
        <dbReference type="Proteomes" id="UP000009022"/>
    </source>
</evidence>
<dbReference type="OrthoDB" id="408373at2759"/>
<dbReference type="GO" id="GO:0046839">
    <property type="term" value="P:phospholipid dephosphorylation"/>
    <property type="evidence" value="ECO:0000318"/>
    <property type="project" value="GO_Central"/>
</dbReference>
<dbReference type="GO" id="GO:0005777">
    <property type="term" value="C:peroxisome"/>
    <property type="evidence" value="ECO:0000318"/>
    <property type="project" value="GO_Central"/>
</dbReference>
<evidence type="ECO:0000313" key="2">
    <source>
        <dbReference type="EMBL" id="EDV21441.1"/>
    </source>
</evidence>
<dbReference type="CTD" id="6757254"/>
<dbReference type="InterPro" id="IPR023198">
    <property type="entry name" value="PGP-like_dom2"/>
</dbReference>
<sequence>MRNSRYKVVICEYFGVMSTPVLYKLAKTEWDYGVPRTSSFEIHIVGELLRGFLINLLKRDDPDKPSSKMLLGKVTLSEMIPLLKEQVFQAAKANKMPAIVLSNVIDEFLSSINDLKVNIFLLRSLQRLRNLGYKTCLLANTWINDYHSTEYSARMKLFIKSNFDYCYESNQIQLVRPDTQIYHYALDQMGFKPEEAISIEAVEAYAAAAQSIGITAILAVDQPTIIQKLENIFQVNLKTIPRPPAATENNVIHGQVVTKIPYLAKLGYRAIALDLRGFGQSSCPPAILIGHDLGSIIAWFCALHFPDRVEAVGSLNVPYKPQHRYKNFLQHIKKNPRQFDYQFYYQQEGKAEAELEKDYKRTFNVYLGDYGPISWLKDKVDFSTVRKRGGILVGLPEELPDTPFLTEEEMQEYIKTFKQTGFRPGLNYYRTYPKTWKWNLKFIGRQVSQPALIVVAEYDNIFRQGLVKNMEKYVPNLTTYSLDCGHCIQFERYF</sequence>
<dbReference type="PANTHER" id="PTHR43329">
    <property type="entry name" value="EPOXIDE HYDROLASE"/>
    <property type="match status" value="1"/>
</dbReference>